<gene>
    <name evidence="1" type="ORF">R2X38_18455</name>
</gene>
<dbReference type="RefSeq" id="WP_317523796.1">
    <property type="nucleotide sequence ID" value="NZ_JAWJZI010000009.1"/>
</dbReference>
<reference evidence="1 2" key="1">
    <citation type="submission" date="2023-10" db="EMBL/GenBank/DDBJ databases">
        <title>Marine bacteria isolated from horseshoe crab.</title>
        <authorList>
            <person name="Cheng T.H."/>
        </authorList>
    </citation>
    <scope>NUCLEOTIDE SEQUENCE [LARGE SCALE GENOMIC DNA]</scope>
    <source>
        <strain evidence="1 2">HSC6</strain>
    </source>
</reference>
<dbReference type="EMBL" id="JAWJZI010000009">
    <property type="protein sequence ID" value="MDV5170982.1"/>
    <property type="molecule type" value="Genomic_DNA"/>
</dbReference>
<proteinExistence type="predicted"/>
<dbReference type="Proteomes" id="UP001186452">
    <property type="component" value="Unassembled WGS sequence"/>
</dbReference>
<protein>
    <submittedName>
        <fullName evidence="1">Uncharacterized protein</fullName>
    </submittedName>
</protein>
<sequence length="144" mass="15919">MSKSMFFRTVNGAVNLVASETVLYDEQANILLVLGKGCSLLRYDNSDKAEDLFKQLKGKVKPEPKQCIKMENGGFINIEAIKDIRLSEKSGSLLVSGTNDKLLHIFDAEHHTNLEGLRDVLVDGLISANDGKAMPKVDWALYHA</sequence>
<evidence type="ECO:0000313" key="1">
    <source>
        <dbReference type="EMBL" id="MDV5170982.1"/>
    </source>
</evidence>
<name>A0ABU3ZLT6_9GAMM</name>
<accession>A0ABU3ZLT6</accession>
<keyword evidence="2" id="KW-1185">Reference proteome</keyword>
<comment type="caution">
    <text evidence="1">The sequence shown here is derived from an EMBL/GenBank/DDBJ whole genome shotgun (WGS) entry which is preliminary data.</text>
</comment>
<evidence type="ECO:0000313" key="2">
    <source>
        <dbReference type="Proteomes" id="UP001186452"/>
    </source>
</evidence>
<organism evidence="1 2">
    <name type="scientific">Photobacterium rosenbergii</name>
    <dbReference type="NCBI Taxonomy" id="294936"/>
    <lineage>
        <taxon>Bacteria</taxon>
        <taxon>Pseudomonadati</taxon>
        <taxon>Pseudomonadota</taxon>
        <taxon>Gammaproteobacteria</taxon>
        <taxon>Vibrionales</taxon>
        <taxon>Vibrionaceae</taxon>
        <taxon>Photobacterium</taxon>
    </lineage>
</organism>